<dbReference type="PRINTS" id="PR01100">
    <property type="entry name" value="SHIKIMTKNASE"/>
</dbReference>
<organism evidence="12 13">
    <name type="scientific">Scrofimicrobium canadense</name>
    <dbReference type="NCBI Taxonomy" id="2652290"/>
    <lineage>
        <taxon>Bacteria</taxon>
        <taxon>Bacillati</taxon>
        <taxon>Actinomycetota</taxon>
        <taxon>Actinomycetes</taxon>
        <taxon>Actinomycetales</taxon>
        <taxon>Actinomycetaceae</taxon>
        <taxon>Scrofimicrobium</taxon>
    </lineage>
</organism>
<reference evidence="12 13" key="1">
    <citation type="submission" date="2019-08" db="EMBL/GenBank/DDBJ databases">
        <title>In-depth cultivation of the pig gut microbiome towards novel bacterial diversity and tailored functional studies.</title>
        <authorList>
            <person name="Wylensek D."/>
            <person name="Hitch T.C.A."/>
            <person name="Clavel T."/>
        </authorList>
    </citation>
    <scope>NUCLEOTIDE SEQUENCE [LARGE SCALE GENOMIC DNA]</scope>
    <source>
        <strain evidence="12 13">WB03_NA08</strain>
    </source>
</reference>
<comment type="caution">
    <text evidence="11">Lacks conserved residue(s) required for the propagation of feature annotation.</text>
</comment>
<feature type="binding site" evidence="11">
    <location>
        <position position="85"/>
    </location>
    <ligand>
        <name>substrate</name>
    </ligand>
</feature>
<feature type="binding site" evidence="11">
    <location>
        <begin position="14"/>
        <end position="19"/>
    </location>
    <ligand>
        <name>ATP</name>
        <dbReference type="ChEBI" id="CHEBI:30616"/>
    </ligand>
</feature>
<evidence type="ECO:0000256" key="9">
    <source>
        <dbReference type="ARBA" id="ARBA00023141"/>
    </source>
</evidence>
<comment type="pathway">
    <text evidence="1 11">Metabolic intermediate biosynthesis; chorismate biosynthesis; chorismate from D-erythrose 4-phosphate and phosphoenolpyruvate: step 5/7.</text>
</comment>
<keyword evidence="11" id="KW-0479">Metal-binding</keyword>
<dbReference type="PANTHER" id="PTHR21087:SF16">
    <property type="entry name" value="SHIKIMATE KINASE 1, CHLOROPLASTIC"/>
    <property type="match status" value="1"/>
</dbReference>
<evidence type="ECO:0000256" key="6">
    <source>
        <dbReference type="ARBA" id="ARBA00022741"/>
    </source>
</evidence>
<evidence type="ECO:0000256" key="8">
    <source>
        <dbReference type="ARBA" id="ARBA00022840"/>
    </source>
</evidence>
<dbReference type="InterPro" id="IPR000623">
    <property type="entry name" value="Shikimate_kinase/TSH1"/>
</dbReference>
<comment type="similarity">
    <text evidence="2 11">Belongs to the shikimate kinase family.</text>
</comment>
<evidence type="ECO:0000256" key="3">
    <source>
        <dbReference type="ARBA" id="ARBA00012154"/>
    </source>
</evidence>
<dbReference type="GO" id="GO:0005829">
    <property type="term" value="C:cytosol"/>
    <property type="evidence" value="ECO:0007669"/>
    <property type="project" value="TreeGrafter"/>
</dbReference>
<evidence type="ECO:0000256" key="1">
    <source>
        <dbReference type="ARBA" id="ARBA00004842"/>
    </source>
</evidence>
<feature type="binding site" evidence="11">
    <location>
        <position position="36"/>
    </location>
    <ligand>
        <name>substrate</name>
    </ligand>
</feature>
<feature type="binding site" evidence="11">
    <location>
        <position position="122"/>
    </location>
    <ligand>
        <name>ATP</name>
        <dbReference type="ChEBI" id="CHEBI:30616"/>
    </ligand>
</feature>
<feature type="binding site" evidence="11">
    <location>
        <position position="140"/>
    </location>
    <ligand>
        <name>substrate</name>
    </ligand>
</feature>
<evidence type="ECO:0000313" key="12">
    <source>
        <dbReference type="EMBL" id="MSS83922.1"/>
    </source>
</evidence>
<evidence type="ECO:0000256" key="10">
    <source>
        <dbReference type="ARBA" id="ARBA00048567"/>
    </source>
</evidence>
<sequence>MNVELPIVLVGLPGAGKSRVAAELHKVLSVPVVDMDEMIEKKTATTISHIFAEKGEAEFRRIEAETVREIVQDAQLNPAIISLGGGAIETPQVRETIAVTCVIHIDASDEVLLSRIRRNNRRPLMKDDPENTLMMLRRRRDPLHAQVRDLKVVSTHGPVSEVVEQIMEGLNLCK</sequence>
<dbReference type="Pfam" id="PF01202">
    <property type="entry name" value="SKI"/>
    <property type="match status" value="1"/>
</dbReference>
<accession>A0A6N7W666</accession>
<comment type="subcellular location">
    <subcellularLocation>
        <location evidence="11">Cytoplasm</location>
    </subcellularLocation>
</comment>
<comment type="function">
    <text evidence="11">Catalyzes the specific phosphorylation of the 3-hydroxyl group of shikimic acid using ATP as a cosubstrate.</text>
</comment>
<keyword evidence="7 11" id="KW-0418">Kinase</keyword>
<dbReference type="CDD" id="cd00464">
    <property type="entry name" value="SK"/>
    <property type="match status" value="1"/>
</dbReference>
<dbReference type="InterPro" id="IPR031322">
    <property type="entry name" value="Shikimate/glucono_kinase"/>
</dbReference>
<proteinExistence type="inferred from homology"/>
<keyword evidence="4 11" id="KW-0028">Amino-acid biosynthesis</keyword>
<comment type="caution">
    <text evidence="12">The sequence shown here is derived from an EMBL/GenBank/DDBJ whole genome shotgun (WGS) entry which is preliminary data.</text>
</comment>
<dbReference type="GO" id="GO:0008652">
    <property type="term" value="P:amino acid biosynthetic process"/>
    <property type="evidence" value="ECO:0007669"/>
    <property type="project" value="UniProtKB-KW"/>
</dbReference>
<keyword evidence="9 11" id="KW-0057">Aromatic amino acid biosynthesis</keyword>
<dbReference type="PANTHER" id="PTHR21087">
    <property type="entry name" value="SHIKIMATE KINASE"/>
    <property type="match status" value="1"/>
</dbReference>
<keyword evidence="11" id="KW-0963">Cytoplasm</keyword>
<keyword evidence="5 11" id="KW-0808">Transferase</keyword>
<protein>
    <recommendedName>
        <fullName evidence="3 11">Shikimate kinase</fullName>
        <shortName evidence="11">SK</shortName>
        <ecNumber evidence="3 11">2.7.1.71</ecNumber>
    </recommendedName>
</protein>
<dbReference type="InterPro" id="IPR023000">
    <property type="entry name" value="Shikimate_kinase_CS"/>
</dbReference>
<comment type="subunit">
    <text evidence="11">Monomer.</text>
</comment>
<comment type="cofactor">
    <cofactor evidence="11">
        <name>Mg(2+)</name>
        <dbReference type="ChEBI" id="CHEBI:18420"/>
    </cofactor>
    <text evidence="11">Binds 1 Mg(2+) ion per subunit.</text>
</comment>
<evidence type="ECO:0000256" key="7">
    <source>
        <dbReference type="ARBA" id="ARBA00022777"/>
    </source>
</evidence>
<dbReference type="GO" id="GO:0009423">
    <property type="term" value="P:chorismate biosynthetic process"/>
    <property type="evidence" value="ECO:0007669"/>
    <property type="project" value="UniProtKB-UniRule"/>
</dbReference>
<keyword evidence="13" id="KW-1185">Reference proteome</keyword>
<dbReference type="UniPathway" id="UPA00053">
    <property type="reaction ID" value="UER00088"/>
</dbReference>
<feature type="binding site" evidence="11">
    <location>
        <position position="18"/>
    </location>
    <ligand>
        <name>Mg(2+)</name>
        <dbReference type="ChEBI" id="CHEBI:18420"/>
    </ligand>
</feature>
<dbReference type="Proteomes" id="UP000470875">
    <property type="component" value="Unassembled WGS sequence"/>
</dbReference>
<dbReference type="AlphaFoldDB" id="A0A6N7W666"/>
<dbReference type="RefSeq" id="WP_154543813.1">
    <property type="nucleotide sequence ID" value="NZ_VULO01000004.1"/>
</dbReference>
<dbReference type="HAMAP" id="MF_00109">
    <property type="entry name" value="Shikimate_kinase"/>
    <property type="match status" value="1"/>
</dbReference>
<dbReference type="EC" id="2.7.1.71" evidence="3 11"/>
<dbReference type="GO" id="GO:0000287">
    <property type="term" value="F:magnesium ion binding"/>
    <property type="evidence" value="ECO:0007669"/>
    <property type="project" value="UniProtKB-UniRule"/>
</dbReference>
<dbReference type="InterPro" id="IPR027417">
    <property type="entry name" value="P-loop_NTPase"/>
</dbReference>
<keyword evidence="11" id="KW-0460">Magnesium</keyword>
<evidence type="ECO:0000256" key="5">
    <source>
        <dbReference type="ARBA" id="ARBA00022679"/>
    </source>
</evidence>
<evidence type="ECO:0000256" key="11">
    <source>
        <dbReference type="HAMAP-Rule" id="MF_00109"/>
    </source>
</evidence>
<dbReference type="SUPFAM" id="SSF52540">
    <property type="entry name" value="P-loop containing nucleoside triphosphate hydrolases"/>
    <property type="match status" value="1"/>
</dbReference>
<dbReference type="PROSITE" id="PS01128">
    <property type="entry name" value="SHIKIMATE_KINASE"/>
    <property type="match status" value="1"/>
</dbReference>
<name>A0A6N7W666_9ACTO</name>
<dbReference type="GO" id="GO:0009073">
    <property type="term" value="P:aromatic amino acid family biosynthetic process"/>
    <property type="evidence" value="ECO:0007669"/>
    <property type="project" value="UniProtKB-KW"/>
</dbReference>
<dbReference type="GO" id="GO:0005524">
    <property type="term" value="F:ATP binding"/>
    <property type="evidence" value="ECO:0007669"/>
    <property type="project" value="UniProtKB-UniRule"/>
</dbReference>
<evidence type="ECO:0000256" key="4">
    <source>
        <dbReference type="ARBA" id="ARBA00022605"/>
    </source>
</evidence>
<comment type="catalytic activity">
    <reaction evidence="10 11">
        <text>shikimate + ATP = 3-phosphoshikimate + ADP + H(+)</text>
        <dbReference type="Rhea" id="RHEA:13121"/>
        <dbReference type="ChEBI" id="CHEBI:15378"/>
        <dbReference type="ChEBI" id="CHEBI:30616"/>
        <dbReference type="ChEBI" id="CHEBI:36208"/>
        <dbReference type="ChEBI" id="CHEBI:145989"/>
        <dbReference type="ChEBI" id="CHEBI:456216"/>
        <dbReference type="EC" id="2.7.1.71"/>
    </reaction>
</comment>
<gene>
    <name evidence="11" type="primary">aroK</name>
    <name evidence="12" type="ORF">FYJ24_03915</name>
</gene>
<dbReference type="GO" id="GO:0004765">
    <property type="term" value="F:shikimate kinase activity"/>
    <property type="evidence" value="ECO:0007669"/>
    <property type="project" value="UniProtKB-UniRule"/>
</dbReference>
<dbReference type="EMBL" id="VULO01000004">
    <property type="protein sequence ID" value="MSS83922.1"/>
    <property type="molecule type" value="Genomic_DNA"/>
</dbReference>
<evidence type="ECO:0000256" key="2">
    <source>
        <dbReference type="ARBA" id="ARBA00006997"/>
    </source>
</evidence>
<dbReference type="Gene3D" id="3.40.50.300">
    <property type="entry name" value="P-loop containing nucleotide triphosphate hydrolases"/>
    <property type="match status" value="1"/>
</dbReference>
<evidence type="ECO:0000313" key="13">
    <source>
        <dbReference type="Proteomes" id="UP000470875"/>
    </source>
</evidence>
<keyword evidence="8 11" id="KW-0067">ATP-binding</keyword>
<keyword evidence="6 11" id="KW-0547">Nucleotide-binding</keyword>
<feature type="binding site" evidence="11">
    <location>
        <position position="60"/>
    </location>
    <ligand>
        <name>substrate</name>
    </ligand>
</feature>